<dbReference type="EMBL" id="MT418680">
    <property type="protein sequence ID" value="QKF94720.1"/>
    <property type="molecule type" value="Genomic_DNA"/>
</dbReference>
<proteinExistence type="predicted"/>
<name>A0A7D3QXT4_9VIRU</name>
<dbReference type="Proteomes" id="UP001162001">
    <property type="component" value="Segment"/>
</dbReference>
<protein>
    <submittedName>
        <fullName evidence="1">Uncharacterized protein</fullName>
    </submittedName>
</protein>
<gene>
    <name evidence="1" type="ORF">Fadolivirus_1_1262</name>
</gene>
<accession>A0A7D3QXT4</accession>
<organism evidence="1 2">
    <name type="scientific">Fadolivirus FV1/VV64</name>
    <dbReference type="NCBI Taxonomy" id="3070911"/>
    <lineage>
        <taxon>Viruses</taxon>
        <taxon>Varidnaviria</taxon>
        <taxon>Bamfordvirae</taxon>
        <taxon>Nucleocytoviricota</taxon>
        <taxon>Megaviricetes</taxon>
        <taxon>Imitervirales</taxon>
        <taxon>Mimiviridae</taxon>
        <taxon>Klosneuvirinae</taxon>
        <taxon>Fadolivirus</taxon>
        <taxon>Fadolivirus algeromassiliense</taxon>
    </lineage>
</organism>
<keyword evidence="2" id="KW-1185">Reference proteome</keyword>
<reference evidence="1 2" key="1">
    <citation type="submission" date="2020-04" db="EMBL/GenBank/DDBJ databases">
        <title>Advantages and limits of metagenomic assembly and binning of a giant virus.</title>
        <authorList>
            <person name="Schulz F."/>
            <person name="Andreani J."/>
            <person name="Francis R."/>
            <person name="Boudjemaa H."/>
            <person name="Bou Khalil J.Y."/>
            <person name="Lee J."/>
            <person name="La Scola B."/>
            <person name="Woyke T."/>
        </authorList>
    </citation>
    <scope>NUCLEOTIDE SEQUENCE [LARGE SCALE GENOMIC DNA]</scope>
    <source>
        <strain evidence="1 2">FV1/VV64</strain>
    </source>
</reference>
<sequence>MEYSVDQLIVSFQNFNITDNRLQKDNDITILTEVFSRFNISDNNDVDELINKMESMEINDDNVIVKMKDNTVFMFHFNQCRVAYNSMYGNFSPKWQDSY</sequence>
<evidence type="ECO:0000313" key="2">
    <source>
        <dbReference type="Proteomes" id="UP001162001"/>
    </source>
</evidence>
<evidence type="ECO:0000313" key="1">
    <source>
        <dbReference type="EMBL" id="QKF94720.1"/>
    </source>
</evidence>